<dbReference type="Pfam" id="PF05979">
    <property type="entry name" value="DUF896"/>
    <property type="match status" value="1"/>
</dbReference>
<comment type="subcellular location">
    <subcellularLocation>
        <location evidence="2">Cytoplasm</location>
    </subcellularLocation>
</comment>
<dbReference type="PANTHER" id="PTHR37300">
    <property type="entry name" value="UPF0291 PROTEIN CBO2609/CLC_2481"/>
    <property type="match status" value="1"/>
</dbReference>
<proteinExistence type="inferred from homology"/>
<comment type="similarity">
    <text evidence="2">Belongs to the UPF0291 family.</text>
</comment>
<accession>A0ABU1A988</accession>
<comment type="caution">
    <text evidence="3">The sequence shown here is derived from an EMBL/GenBank/DDBJ whole genome shotgun (WGS) entry which is preliminary data.</text>
</comment>
<dbReference type="Gene3D" id="1.10.287.540">
    <property type="entry name" value="Helix hairpin bin"/>
    <property type="match status" value="1"/>
</dbReference>
<name>A0ABU1A988_9LACO</name>
<dbReference type="PANTHER" id="PTHR37300:SF1">
    <property type="entry name" value="UPF0291 PROTEIN YNZC"/>
    <property type="match status" value="1"/>
</dbReference>
<evidence type="ECO:0000313" key="3">
    <source>
        <dbReference type="EMBL" id="MDQ7937532.1"/>
    </source>
</evidence>
<evidence type="ECO:0000256" key="2">
    <source>
        <dbReference type="HAMAP-Rule" id="MF_01103"/>
    </source>
</evidence>
<keyword evidence="1 2" id="KW-0963">Cytoplasm</keyword>
<organism evidence="3 4">
    <name type="scientific">Lactiplantibacillus brownii</name>
    <dbReference type="NCBI Taxonomy" id="3069269"/>
    <lineage>
        <taxon>Bacteria</taxon>
        <taxon>Bacillati</taxon>
        <taxon>Bacillota</taxon>
        <taxon>Bacilli</taxon>
        <taxon>Lactobacillales</taxon>
        <taxon>Lactobacillaceae</taxon>
        <taxon>Lactiplantibacillus</taxon>
    </lineage>
</organism>
<evidence type="ECO:0000256" key="1">
    <source>
        <dbReference type="ARBA" id="ARBA00022490"/>
    </source>
</evidence>
<protein>
    <recommendedName>
        <fullName evidence="2">UPF0291 protein RA086_07800</fullName>
    </recommendedName>
</protein>
<dbReference type="EMBL" id="JAVCWF010000001">
    <property type="protein sequence ID" value="MDQ7937532.1"/>
    <property type="molecule type" value="Genomic_DNA"/>
</dbReference>
<reference evidence="3 4" key="1">
    <citation type="journal article" date="2023" name="Int. J. Syst. Evol. Microbiol.">
        <title>Lactiplantibacillus brownii sp. nov., a novel psychrotolerant species isolated from sauerkraut.</title>
        <authorList>
            <person name="Heng Y.C."/>
            <person name="Silvaraju S."/>
            <person name="Lee J.K.Y."/>
            <person name="Kittelmann S."/>
        </authorList>
    </citation>
    <scope>NUCLEOTIDE SEQUENCE [LARGE SCALE GENOMIC DNA]</scope>
    <source>
        <strain evidence="3 4">WILCCON 0030</strain>
    </source>
</reference>
<sequence>MLLKGVSVLISKELIGRINELARKAKAEGLTELEELERKELRQKYLKQFRAGFRQQVEMLQVYDKSGQEVTPEKVRQVQRDRGLRDD</sequence>
<keyword evidence="4" id="KW-1185">Reference proteome</keyword>
<dbReference type="RefSeq" id="WP_308703273.1">
    <property type="nucleotide sequence ID" value="NZ_AP027463.1"/>
</dbReference>
<dbReference type="SUPFAM" id="SSF158221">
    <property type="entry name" value="YnzC-like"/>
    <property type="match status" value="1"/>
</dbReference>
<dbReference type="HAMAP" id="MF_01103">
    <property type="entry name" value="UPF0291"/>
    <property type="match status" value="1"/>
</dbReference>
<evidence type="ECO:0000313" key="4">
    <source>
        <dbReference type="Proteomes" id="UP001227831"/>
    </source>
</evidence>
<gene>
    <name evidence="3" type="ORF">RA086_07800</name>
</gene>
<dbReference type="Proteomes" id="UP001227831">
    <property type="component" value="Unassembled WGS sequence"/>
</dbReference>
<dbReference type="InterPro" id="IPR009242">
    <property type="entry name" value="DUF896"/>
</dbReference>